<protein>
    <submittedName>
        <fullName evidence="6">[SSU ribosomal protein S18P]-alanine acetyltransferase</fullName>
    </submittedName>
</protein>
<dbReference type="Gene3D" id="3.40.630.30">
    <property type="match status" value="1"/>
</dbReference>
<sequence>MCDEENQVIIRPMDFDDIEQIVEIEKACFSSPWSAYAFECELHDNQFANYLVVALAEDESKLVGYGGLWVIIDEGHITNIAILPEYRGKKLGELLMLNLIQIALAKDTTRMTLEVRASNNAAIKLYEKFGFKTEGVRKGYYIHPREDALIMWAKLV</sequence>
<keyword evidence="2" id="KW-0963">Cytoplasm</keyword>
<dbReference type="RefSeq" id="WP_084053025.1">
    <property type="nucleotide sequence ID" value="NZ_FWWT01000016.1"/>
</dbReference>
<dbReference type="InterPro" id="IPR050680">
    <property type="entry name" value="YpeA/RimI_acetyltransf"/>
</dbReference>
<reference evidence="6 7" key="1">
    <citation type="submission" date="2017-04" db="EMBL/GenBank/DDBJ databases">
        <authorList>
            <person name="Afonso C.L."/>
            <person name="Miller P.J."/>
            <person name="Scott M.A."/>
            <person name="Spackman E."/>
            <person name="Goraichik I."/>
            <person name="Dimitrov K.M."/>
            <person name="Suarez D.L."/>
            <person name="Swayne D.E."/>
        </authorList>
    </citation>
    <scope>NUCLEOTIDE SEQUENCE [LARGE SCALE GENOMIC DNA]</scope>
    <source>
        <strain evidence="6 7">DSM 11270</strain>
    </source>
</reference>
<name>A0A1W1V8G1_DESTI</name>
<evidence type="ECO:0000256" key="2">
    <source>
        <dbReference type="ARBA" id="ARBA00022490"/>
    </source>
</evidence>
<accession>A0A1W1V8G1</accession>
<dbReference type="InterPro" id="IPR000182">
    <property type="entry name" value="GNAT_dom"/>
</dbReference>
<dbReference type="GO" id="GO:0008080">
    <property type="term" value="F:N-acetyltransferase activity"/>
    <property type="evidence" value="ECO:0007669"/>
    <property type="project" value="InterPro"/>
</dbReference>
<evidence type="ECO:0000256" key="4">
    <source>
        <dbReference type="ARBA" id="ARBA00023315"/>
    </source>
</evidence>
<dbReference type="STRING" id="656914.SAMN00017405_0647"/>
<dbReference type="PROSITE" id="PS51186">
    <property type="entry name" value="GNAT"/>
    <property type="match status" value="1"/>
</dbReference>
<dbReference type="GO" id="GO:0005840">
    <property type="term" value="C:ribosome"/>
    <property type="evidence" value="ECO:0007669"/>
    <property type="project" value="UniProtKB-KW"/>
</dbReference>
<feature type="domain" description="N-acetyltransferase" evidence="5">
    <location>
        <begin position="8"/>
        <end position="156"/>
    </location>
</feature>
<dbReference type="InterPro" id="IPR006464">
    <property type="entry name" value="AcTrfase_RimI/Ard1"/>
</dbReference>
<keyword evidence="3 6" id="KW-0808">Transferase</keyword>
<keyword evidence="6" id="KW-0689">Ribosomal protein</keyword>
<dbReference type="OrthoDB" id="9794566at2"/>
<evidence type="ECO:0000259" key="5">
    <source>
        <dbReference type="PROSITE" id="PS51186"/>
    </source>
</evidence>
<evidence type="ECO:0000313" key="7">
    <source>
        <dbReference type="Proteomes" id="UP000192731"/>
    </source>
</evidence>
<proteinExistence type="inferred from homology"/>
<evidence type="ECO:0000256" key="3">
    <source>
        <dbReference type="ARBA" id="ARBA00022679"/>
    </source>
</evidence>
<evidence type="ECO:0000313" key="6">
    <source>
        <dbReference type="EMBL" id="SMB89719.1"/>
    </source>
</evidence>
<dbReference type="AlphaFoldDB" id="A0A1W1V8G1"/>
<organism evidence="6 7">
    <name type="scientific">Desulfonispora thiosulfatigenes DSM 11270</name>
    <dbReference type="NCBI Taxonomy" id="656914"/>
    <lineage>
        <taxon>Bacteria</taxon>
        <taxon>Bacillati</taxon>
        <taxon>Bacillota</taxon>
        <taxon>Clostridia</taxon>
        <taxon>Eubacteriales</taxon>
        <taxon>Peptococcaceae</taxon>
        <taxon>Desulfonispora</taxon>
    </lineage>
</organism>
<keyword evidence="6" id="KW-0687">Ribonucleoprotein</keyword>
<dbReference type="SUPFAM" id="SSF55729">
    <property type="entry name" value="Acyl-CoA N-acyltransferases (Nat)"/>
    <property type="match status" value="1"/>
</dbReference>
<keyword evidence="7" id="KW-1185">Reference proteome</keyword>
<dbReference type="PANTHER" id="PTHR43420:SF44">
    <property type="entry name" value="ACETYLTRANSFERASE YPEA"/>
    <property type="match status" value="1"/>
</dbReference>
<comment type="similarity">
    <text evidence="1">Belongs to the acetyltransferase family. RimI subfamily.</text>
</comment>
<dbReference type="Proteomes" id="UP000192731">
    <property type="component" value="Unassembled WGS sequence"/>
</dbReference>
<dbReference type="InterPro" id="IPR016181">
    <property type="entry name" value="Acyl_CoA_acyltransferase"/>
</dbReference>
<dbReference type="CDD" id="cd04301">
    <property type="entry name" value="NAT_SF"/>
    <property type="match status" value="1"/>
</dbReference>
<dbReference type="PANTHER" id="PTHR43420">
    <property type="entry name" value="ACETYLTRANSFERASE"/>
    <property type="match status" value="1"/>
</dbReference>
<gene>
    <name evidence="6" type="ORF">SAMN00017405_0647</name>
</gene>
<dbReference type="NCBIfam" id="TIGR01575">
    <property type="entry name" value="rimI"/>
    <property type="match status" value="1"/>
</dbReference>
<dbReference type="Pfam" id="PF00583">
    <property type="entry name" value="Acetyltransf_1"/>
    <property type="match status" value="1"/>
</dbReference>
<keyword evidence="4" id="KW-0012">Acyltransferase</keyword>
<evidence type="ECO:0000256" key="1">
    <source>
        <dbReference type="ARBA" id="ARBA00005395"/>
    </source>
</evidence>
<dbReference type="EMBL" id="FWWT01000016">
    <property type="protein sequence ID" value="SMB89719.1"/>
    <property type="molecule type" value="Genomic_DNA"/>
</dbReference>